<proteinExistence type="predicted"/>
<keyword evidence="2" id="KW-1185">Reference proteome</keyword>
<dbReference type="EMBL" id="CATNWA010021137">
    <property type="protein sequence ID" value="CAI9621472.1"/>
    <property type="molecule type" value="Genomic_DNA"/>
</dbReference>
<evidence type="ECO:0000313" key="1">
    <source>
        <dbReference type="EMBL" id="CAI9621472.1"/>
    </source>
</evidence>
<organism evidence="1 2">
    <name type="scientific">Staurois parvus</name>
    <dbReference type="NCBI Taxonomy" id="386267"/>
    <lineage>
        <taxon>Eukaryota</taxon>
        <taxon>Metazoa</taxon>
        <taxon>Chordata</taxon>
        <taxon>Craniata</taxon>
        <taxon>Vertebrata</taxon>
        <taxon>Euteleostomi</taxon>
        <taxon>Amphibia</taxon>
        <taxon>Batrachia</taxon>
        <taxon>Anura</taxon>
        <taxon>Neobatrachia</taxon>
        <taxon>Ranoidea</taxon>
        <taxon>Ranidae</taxon>
        <taxon>Staurois</taxon>
    </lineage>
</organism>
<reference evidence="1" key="1">
    <citation type="submission" date="2023-05" db="EMBL/GenBank/DDBJ databases">
        <authorList>
            <person name="Stuckert A."/>
        </authorList>
    </citation>
    <scope>NUCLEOTIDE SEQUENCE</scope>
</reference>
<gene>
    <name evidence="1" type="ORF">SPARVUS_LOCUS16147589</name>
</gene>
<protein>
    <submittedName>
        <fullName evidence="1">Uncharacterized protein</fullName>
    </submittedName>
</protein>
<comment type="caution">
    <text evidence="1">The sequence shown here is derived from an EMBL/GenBank/DDBJ whole genome shotgun (WGS) entry which is preliminary data.</text>
</comment>
<evidence type="ECO:0000313" key="2">
    <source>
        <dbReference type="Proteomes" id="UP001162483"/>
    </source>
</evidence>
<sequence length="52" mass="5747">MSCQSAPGHNPAIRLTDGTIFSDPRIINQTYAQFYETLYSDLGAPAEYFFAG</sequence>
<accession>A0ABN9HLV9</accession>
<feature type="non-terminal residue" evidence="1">
    <location>
        <position position="52"/>
    </location>
</feature>
<name>A0ABN9HLV9_9NEOB</name>
<dbReference type="Proteomes" id="UP001162483">
    <property type="component" value="Unassembled WGS sequence"/>
</dbReference>